<proteinExistence type="predicted"/>
<reference evidence="2" key="1">
    <citation type="submission" date="2023-01" db="EMBL/GenBank/DDBJ databases">
        <title>Draft genome sequence of Nocardiopsis sp. LSu2-4 isolated from halophytes.</title>
        <authorList>
            <person name="Duangmal K."/>
            <person name="Chantavorakit T."/>
        </authorList>
    </citation>
    <scope>NUCLEOTIDE SEQUENCE</scope>
    <source>
        <strain evidence="2">LSu2-4</strain>
    </source>
</reference>
<accession>A0ABT4TEK4</accession>
<feature type="region of interest" description="Disordered" evidence="1">
    <location>
        <begin position="66"/>
        <end position="91"/>
    </location>
</feature>
<evidence type="ECO:0000313" key="3">
    <source>
        <dbReference type="Proteomes" id="UP001165685"/>
    </source>
</evidence>
<evidence type="ECO:0000313" key="2">
    <source>
        <dbReference type="EMBL" id="MDA2803137.1"/>
    </source>
</evidence>
<gene>
    <name evidence="2" type="ORF">O4U47_01320</name>
</gene>
<organism evidence="2 3">
    <name type="scientific">Nocardiopsis suaedae</name>
    <dbReference type="NCBI Taxonomy" id="3018444"/>
    <lineage>
        <taxon>Bacteria</taxon>
        <taxon>Bacillati</taxon>
        <taxon>Actinomycetota</taxon>
        <taxon>Actinomycetes</taxon>
        <taxon>Streptosporangiales</taxon>
        <taxon>Nocardiopsidaceae</taxon>
        <taxon>Nocardiopsis</taxon>
    </lineage>
</organism>
<protein>
    <submittedName>
        <fullName evidence="2">Uncharacterized protein</fullName>
    </submittedName>
</protein>
<comment type="caution">
    <text evidence="2">The sequence shown here is derived from an EMBL/GenBank/DDBJ whole genome shotgun (WGS) entry which is preliminary data.</text>
</comment>
<evidence type="ECO:0000256" key="1">
    <source>
        <dbReference type="SAM" id="MobiDB-lite"/>
    </source>
</evidence>
<dbReference type="Proteomes" id="UP001165685">
    <property type="component" value="Unassembled WGS sequence"/>
</dbReference>
<dbReference type="EMBL" id="JAQFWP010000001">
    <property type="protein sequence ID" value="MDA2803137.1"/>
    <property type="molecule type" value="Genomic_DNA"/>
</dbReference>
<keyword evidence="3" id="KW-1185">Reference proteome</keyword>
<name>A0ABT4TEK4_9ACTN</name>
<sequence>MAVRPEHSPGRLPRSECAIERCRWCAREGSACRFCAGTGTWSAERPLADGGVVEWTAVQEPCRMCAGTGKEHNPPGEPPEAPLRRPGPAGC</sequence>